<keyword evidence="1" id="KW-0812">Transmembrane</keyword>
<dbReference type="Proteomes" id="UP000018144">
    <property type="component" value="Unassembled WGS sequence"/>
</dbReference>
<feature type="transmembrane region" description="Helical" evidence="1">
    <location>
        <begin position="66"/>
        <end position="82"/>
    </location>
</feature>
<keyword evidence="1" id="KW-1133">Transmembrane helix</keyword>
<feature type="transmembrane region" description="Helical" evidence="1">
    <location>
        <begin position="27"/>
        <end position="45"/>
    </location>
</feature>
<evidence type="ECO:0000313" key="2">
    <source>
        <dbReference type="EMBL" id="CCX33778.1"/>
    </source>
</evidence>
<dbReference type="EMBL" id="HF936189">
    <property type="protein sequence ID" value="CCX33778.1"/>
    <property type="molecule type" value="Genomic_DNA"/>
</dbReference>
<organism evidence="2 3">
    <name type="scientific">Pyronema omphalodes (strain CBS 100304)</name>
    <name type="common">Pyronema confluens</name>
    <dbReference type="NCBI Taxonomy" id="1076935"/>
    <lineage>
        <taxon>Eukaryota</taxon>
        <taxon>Fungi</taxon>
        <taxon>Dikarya</taxon>
        <taxon>Ascomycota</taxon>
        <taxon>Pezizomycotina</taxon>
        <taxon>Pezizomycetes</taxon>
        <taxon>Pezizales</taxon>
        <taxon>Pyronemataceae</taxon>
        <taxon>Pyronema</taxon>
    </lineage>
</organism>
<gene>
    <name evidence="2" type="ORF">PCON_01854</name>
</gene>
<keyword evidence="3" id="KW-1185">Reference proteome</keyword>
<protein>
    <submittedName>
        <fullName evidence="2">Uncharacterized protein</fullName>
    </submittedName>
</protein>
<feature type="transmembrane region" description="Helical" evidence="1">
    <location>
        <begin position="102"/>
        <end position="124"/>
    </location>
</feature>
<evidence type="ECO:0000313" key="3">
    <source>
        <dbReference type="Proteomes" id="UP000018144"/>
    </source>
</evidence>
<evidence type="ECO:0000256" key="1">
    <source>
        <dbReference type="SAM" id="Phobius"/>
    </source>
</evidence>
<keyword evidence="1" id="KW-0472">Membrane</keyword>
<reference evidence="2 3" key="1">
    <citation type="journal article" date="2013" name="PLoS Genet.">
        <title>The genome and development-dependent transcriptomes of Pyronema confluens: a window into fungal evolution.</title>
        <authorList>
            <person name="Traeger S."/>
            <person name="Altegoer F."/>
            <person name="Freitag M."/>
            <person name="Gabaldon T."/>
            <person name="Kempken F."/>
            <person name="Kumar A."/>
            <person name="Marcet-Houben M."/>
            <person name="Poggeler S."/>
            <person name="Stajich J.E."/>
            <person name="Nowrousian M."/>
        </authorList>
    </citation>
    <scope>NUCLEOTIDE SEQUENCE [LARGE SCALE GENOMIC DNA]</scope>
    <source>
        <strain evidence="3">CBS 100304</strain>
        <tissue evidence="2">Vegetative mycelium</tissue>
    </source>
</reference>
<sequence length="138" mass="16892">MERKRHVTNARTTTENPQFLNLYSSFIIYRQITFYHILGILFGWFRFFWESGDQSKFWLCVRDFDLFFMGGLGYIIYLWFWFSLCQFWTSNSCFSSRLLFLLFYRFSHSFVLISHLFFELYVFLSGRVRTYHSFGGLI</sequence>
<dbReference type="AlphaFoldDB" id="U4LWH6"/>
<proteinExistence type="predicted"/>
<accession>U4LWH6</accession>
<name>U4LWH6_PYROM</name>